<organism evidence="2 3">
    <name type="scientific">Trichogramma kaykai</name>
    <dbReference type="NCBI Taxonomy" id="54128"/>
    <lineage>
        <taxon>Eukaryota</taxon>
        <taxon>Metazoa</taxon>
        <taxon>Ecdysozoa</taxon>
        <taxon>Arthropoda</taxon>
        <taxon>Hexapoda</taxon>
        <taxon>Insecta</taxon>
        <taxon>Pterygota</taxon>
        <taxon>Neoptera</taxon>
        <taxon>Endopterygota</taxon>
        <taxon>Hymenoptera</taxon>
        <taxon>Apocrita</taxon>
        <taxon>Proctotrupomorpha</taxon>
        <taxon>Chalcidoidea</taxon>
        <taxon>Trichogrammatidae</taxon>
        <taxon>Trichogramma</taxon>
    </lineage>
</organism>
<evidence type="ECO:0000256" key="1">
    <source>
        <dbReference type="SAM" id="MobiDB-lite"/>
    </source>
</evidence>
<dbReference type="Proteomes" id="UP001627154">
    <property type="component" value="Unassembled WGS sequence"/>
</dbReference>
<keyword evidence="3" id="KW-1185">Reference proteome</keyword>
<evidence type="ECO:0008006" key="4">
    <source>
        <dbReference type="Google" id="ProtNLM"/>
    </source>
</evidence>
<comment type="caution">
    <text evidence="2">The sequence shown here is derived from an EMBL/GenBank/DDBJ whole genome shotgun (WGS) entry which is preliminary data.</text>
</comment>
<gene>
    <name evidence="2" type="ORF">TKK_013638</name>
</gene>
<accession>A0ABD2WGH7</accession>
<evidence type="ECO:0000313" key="3">
    <source>
        <dbReference type="Proteomes" id="UP001627154"/>
    </source>
</evidence>
<dbReference type="AlphaFoldDB" id="A0ABD2WGH7"/>
<dbReference type="EMBL" id="JBJJXI010000108">
    <property type="protein sequence ID" value="KAL3391721.1"/>
    <property type="molecule type" value="Genomic_DNA"/>
</dbReference>
<sequence>MKRPGGDRPRRRFPSSMPPWNGRPEAGIPATTTTGAHRDAGASFDELVRYVRDRMRTTEARAAWSVEQVLRAGIAFRKIERLANGRYRLAQANPPGLACVIREMRTSDDSCCSSD</sequence>
<reference evidence="2 3" key="1">
    <citation type="journal article" date="2024" name="bioRxiv">
        <title>A reference genome for Trichogramma kaykai: A tiny desert-dwelling parasitoid wasp with competing sex-ratio distorters.</title>
        <authorList>
            <person name="Culotta J."/>
            <person name="Lindsey A.R."/>
        </authorList>
    </citation>
    <scope>NUCLEOTIDE SEQUENCE [LARGE SCALE GENOMIC DNA]</scope>
    <source>
        <strain evidence="2 3">KSX58</strain>
    </source>
</reference>
<proteinExistence type="predicted"/>
<feature type="region of interest" description="Disordered" evidence="1">
    <location>
        <begin position="1"/>
        <end position="39"/>
    </location>
</feature>
<name>A0ABD2WGH7_9HYME</name>
<evidence type="ECO:0000313" key="2">
    <source>
        <dbReference type="EMBL" id="KAL3391721.1"/>
    </source>
</evidence>
<protein>
    <recommendedName>
        <fullName evidence="4">H15 domain-containing protein</fullName>
    </recommendedName>
</protein>